<dbReference type="CDD" id="cd02209">
    <property type="entry name" value="cupin_XRE_C"/>
    <property type="match status" value="1"/>
</dbReference>
<dbReference type="InterPro" id="IPR050807">
    <property type="entry name" value="TransReg_Diox_bact_type"/>
</dbReference>
<dbReference type="GO" id="GO:0005829">
    <property type="term" value="C:cytosol"/>
    <property type="evidence" value="ECO:0007669"/>
    <property type="project" value="TreeGrafter"/>
</dbReference>
<organism evidence="3 4">
    <name type="scientific">Desulforamulus ruminis (strain ATCC 23193 / DSM 2154 / NCIMB 8452 / DL)</name>
    <name type="common">Desulfotomaculum ruminis</name>
    <dbReference type="NCBI Taxonomy" id="696281"/>
    <lineage>
        <taxon>Bacteria</taxon>
        <taxon>Bacillati</taxon>
        <taxon>Bacillota</taxon>
        <taxon>Clostridia</taxon>
        <taxon>Eubacteriales</taxon>
        <taxon>Peptococcaceae</taxon>
        <taxon>Desulforamulus</taxon>
    </lineage>
</organism>
<protein>
    <submittedName>
        <fullName evidence="3">Cupin 2 conserved barrel domain protein</fullName>
    </submittedName>
</protein>
<dbReference type="InterPro" id="IPR011051">
    <property type="entry name" value="RmlC_Cupin_sf"/>
</dbReference>
<dbReference type="KEGG" id="dru:Desru_1439"/>
<feature type="domain" description="HTH cro/C1-type" evidence="2">
    <location>
        <begin position="13"/>
        <end position="67"/>
    </location>
</feature>
<dbReference type="SUPFAM" id="SSF51182">
    <property type="entry name" value="RmlC-like cupins"/>
    <property type="match status" value="1"/>
</dbReference>
<dbReference type="SMART" id="SM00530">
    <property type="entry name" value="HTH_XRE"/>
    <property type="match status" value="1"/>
</dbReference>
<dbReference type="CDD" id="cd00093">
    <property type="entry name" value="HTH_XRE"/>
    <property type="match status" value="1"/>
</dbReference>
<dbReference type="PANTHER" id="PTHR46797:SF19">
    <property type="entry name" value="BLL2473 PROTEIN"/>
    <property type="match status" value="1"/>
</dbReference>
<name>F6DQC8_DESRL</name>
<dbReference type="eggNOG" id="COG1396">
    <property type="taxonomic scope" value="Bacteria"/>
</dbReference>
<keyword evidence="4" id="KW-1185">Reference proteome</keyword>
<dbReference type="PROSITE" id="PS50943">
    <property type="entry name" value="HTH_CROC1"/>
    <property type="match status" value="1"/>
</dbReference>
<proteinExistence type="predicted"/>
<dbReference type="InterPro" id="IPR013096">
    <property type="entry name" value="Cupin_2"/>
</dbReference>
<evidence type="ECO:0000259" key="2">
    <source>
        <dbReference type="PROSITE" id="PS50943"/>
    </source>
</evidence>
<keyword evidence="1" id="KW-0238">DNA-binding</keyword>
<evidence type="ECO:0000256" key="1">
    <source>
        <dbReference type="ARBA" id="ARBA00023125"/>
    </source>
</evidence>
<accession>F6DQC8</accession>
<dbReference type="Pfam" id="PF07883">
    <property type="entry name" value="Cupin_2"/>
    <property type="match status" value="1"/>
</dbReference>
<dbReference type="InterPro" id="IPR010982">
    <property type="entry name" value="Lambda_DNA-bd_dom_sf"/>
</dbReference>
<dbReference type="Gene3D" id="2.60.120.10">
    <property type="entry name" value="Jelly Rolls"/>
    <property type="match status" value="1"/>
</dbReference>
<evidence type="ECO:0000313" key="3">
    <source>
        <dbReference type="EMBL" id="AEG59706.1"/>
    </source>
</evidence>
<dbReference type="eggNOG" id="COG1917">
    <property type="taxonomic scope" value="Bacteria"/>
</dbReference>
<dbReference type="InterPro" id="IPR014710">
    <property type="entry name" value="RmlC-like_jellyroll"/>
</dbReference>
<dbReference type="AlphaFoldDB" id="F6DQC8"/>
<dbReference type="InterPro" id="IPR001387">
    <property type="entry name" value="Cro/C1-type_HTH"/>
</dbReference>
<dbReference type="GO" id="GO:0003700">
    <property type="term" value="F:DNA-binding transcription factor activity"/>
    <property type="evidence" value="ECO:0007669"/>
    <property type="project" value="TreeGrafter"/>
</dbReference>
<sequence length="185" mass="20572">MLTEQLKDMGARLSMLRDSLGITPEKIAEALEVSVADYLLYEAGEKDFSFSFLYNVAGILGVDVLDIISGETPKLSLCCVVRAGGGYNINRRKAYNYKHLAFTFRNKKAEPFMVTVEPNGDTIPERHAHDGQEFNYMVSGCMDFFIGDMVYTLSEGDSVYFDSAVPHAMKTHGDTPAKFLAIVMK</sequence>
<dbReference type="SUPFAM" id="SSF47413">
    <property type="entry name" value="lambda repressor-like DNA-binding domains"/>
    <property type="match status" value="1"/>
</dbReference>
<dbReference type="Proteomes" id="UP000009234">
    <property type="component" value="Chromosome"/>
</dbReference>
<dbReference type="GO" id="GO:0003677">
    <property type="term" value="F:DNA binding"/>
    <property type="evidence" value="ECO:0007669"/>
    <property type="project" value="UniProtKB-KW"/>
</dbReference>
<reference evidence="4" key="1">
    <citation type="submission" date="2011-05" db="EMBL/GenBank/DDBJ databases">
        <title>Complete sequence of Desulfotomaculum ruminis DSM 2154.</title>
        <authorList>
            <person name="Lucas S."/>
            <person name="Copeland A."/>
            <person name="Lapidus A."/>
            <person name="Cheng J.-F."/>
            <person name="Goodwin L."/>
            <person name="Pitluck S."/>
            <person name="Lu M."/>
            <person name="Detter J.C."/>
            <person name="Han C."/>
            <person name="Tapia R."/>
            <person name="Land M."/>
            <person name="Hauser L."/>
            <person name="Kyrpides N."/>
            <person name="Ivanova N."/>
            <person name="Mikhailova N."/>
            <person name="Pagani I."/>
            <person name="Stams A.J.M."/>
            <person name="Plugge C.M."/>
            <person name="Muyzer G."/>
            <person name="Kuever J."/>
            <person name="Parshina S.N."/>
            <person name="Ivanova A.E."/>
            <person name="Nazina T.N."/>
            <person name="Brambilla E."/>
            <person name="Spring S."/>
            <person name="Klenk H.-P."/>
            <person name="Woyke T."/>
        </authorList>
    </citation>
    <scope>NUCLEOTIDE SEQUENCE [LARGE SCALE GENOMIC DNA]</scope>
    <source>
        <strain evidence="4">ATCC 23193 / DSM 2154 / NCIB 8452 / DL</strain>
    </source>
</reference>
<dbReference type="STRING" id="696281.Desru_1439"/>
<dbReference type="PANTHER" id="PTHR46797">
    <property type="entry name" value="HTH-TYPE TRANSCRIPTIONAL REGULATOR"/>
    <property type="match status" value="1"/>
</dbReference>
<evidence type="ECO:0000313" key="4">
    <source>
        <dbReference type="Proteomes" id="UP000009234"/>
    </source>
</evidence>
<gene>
    <name evidence="3" type="ordered locus">Desru_1439</name>
</gene>
<dbReference type="EMBL" id="CP002780">
    <property type="protein sequence ID" value="AEG59706.1"/>
    <property type="molecule type" value="Genomic_DNA"/>
</dbReference>
<dbReference type="Gene3D" id="1.10.260.40">
    <property type="entry name" value="lambda repressor-like DNA-binding domains"/>
    <property type="match status" value="1"/>
</dbReference>
<reference evidence="3 4" key="2">
    <citation type="journal article" date="2012" name="Stand. Genomic Sci.">
        <title>Complete genome sequence of the sulfate-reducing firmicute Desulfotomaculum ruminis type strain (DL(T)).</title>
        <authorList>
            <person name="Spring S."/>
            <person name="Visser M."/>
            <person name="Lu M."/>
            <person name="Copeland A."/>
            <person name="Lapidus A."/>
            <person name="Lucas S."/>
            <person name="Cheng J.F."/>
            <person name="Han C."/>
            <person name="Tapia R."/>
            <person name="Goodwin L.A."/>
            <person name="Pitluck S."/>
            <person name="Ivanova N."/>
            <person name="Land M."/>
            <person name="Hauser L."/>
            <person name="Larimer F."/>
            <person name="Rohde M."/>
            <person name="Goker M."/>
            <person name="Detter J.C."/>
            <person name="Kyrpides N.C."/>
            <person name="Woyke T."/>
            <person name="Schaap P.J."/>
            <person name="Plugge C.M."/>
            <person name="Muyzer G."/>
            <person name="Kuever J."/>
            <person name="Pereira I.A."/>
            <person name="Parshina S.N."/>
            <person name="Bernier-Latmani R."/>
            <person name="Stams A.J."/>
            <person name="Klenk H.P."/>
        </authorList>
    </citation>
    <scope>NUCLEOTIDE SEQUENCE [LARGE SCALE GENOMIC DNA]</scope>
    <source>
        <strain evidence="4">ATCC 23193 / DSM 2154 / NCIB 8452 / DL</strain>
    </source>
</reference>
<dbReference type="HOGENOM" id="CLU_085376_3_2_9"/>